<dbReference type="CDD" id="cd03801">
    <property type="entry name" value="GT4_PimA-like"/>
    <property type="match status" value="1"/>
</dbReference>
<dbReference type="PANTHER" id="PTHR46401:SF2">
    <property type="entry name" value="GLYCOSYLTRANSFERASE WBBK-RELATED"/>
    <property type="match status" value="1"/>
</dbReference>
<dbReference type="Proteomes" id="UP001318300">
    <property type="component" value="Unassembled WGS sequence"/>
</dbReference>
<evidence type="ECO:0000256" key="1">
    <source>
        <dbReference type="ARBA" id="ARBA00022679"/>
    </source>
</evidence>
<dbReference type="EMBL" id="JAAOYO010000002">
    <property type="protein sequence ID" value="NII40937.1"/>
    <property type="molecule type" value="Genomic_DNA"/>
</dbReference>
<dbReference type="InterPro" id="IPR001296">
    <property type="entry name" value="Glyco_trans_1"/>
</dbReference>
<sequence length="411" mass="44436">MTARTLALVVPEYRTPEARGGGLAAVADFVADTFDGPTVPAADRWHVRVVSPRMFHGAPEHASVLRPTSLVRGPVARRRPDTVRETWDVGTRTPEREANRYRPRRVLTDLVNECDAAIVIAGTPAIGTAMRDVEVPWVLKVATLVEEERAGRLVDARGLRGALLRRTTASTARLDRAALRLPDAVVTLNDSMAARLRELTDRPVHLLPTGVDTELFRPAAQWASDGPVTMVSRLNDPRKDVPTLLRAFATARTSYGLRHPLVLAGRHTLPAAHRQLVTELGLEDHVRVVESPSDAELADLLRAASVFVLASREEGLGIVFLEAMASGLPIVTTATRGASYAVPADAGEVVPFGPDLVDDLAAAMTASVHHPTVARARGRAGRHHVESTFSLSQAGRSWRSLLATVVAEHTR</sequence>
<reference evidence="3 4" key="1">
    <citation type="submission" date="2020-03" db="EMBL/GenBank/DDBJ databases">
        <title>Above-ground endophytic microbial communities from plants in different locations in the United States.</title>
        <authorList>
            <person name="Frank C."/>
        </authorList>
    </citation>
    <scope>NUCLEOTIDE SEQUENCE [LARGE SCALE GENOMIC DNA]</scope>
    <source>
        <strain evidence="3 4">WW7</strain>
    </source>
</reference>
<evidence type="ECO:0000259" key="2">
    <source>
        <dbReference type="Pfam" id="PF00534"/>
    </source>
</evidence>
<dbReference type="Pfam" id="PF00534">
    <property type="entry name" value="Glycos_transf_1"/>
    <property type="match status" value="1"/>
</dbReference>
<organism evidence="3 4">
    <name type="scientific">Curtobacterium salicis</name>
    <dbReference type="NCBI Taxonomy" id="1779862"/>
    <lineage>
        <taxon>Bacteria</taxon>
        <taxon>Bacillati</taxon>
        <taxon>Actinomycetota</taxon>
        <taxon>Actinomycetes</taxon>
        <taxon>Micrococcales</taxon>
        <taxon>Microbacteriaceae</taxon>
        <taxon>Curtobacterium</taxon>
    </lineage>
</organism>
<dbReference type="SUPFAM" id="SSF53756">
    <property type="entry name" value="UDP-Glycosyltransferase/glycogen phosphorylase"/>
    <property type="match status" value="1"/>
</dbReference>
<dbReference type="PANTHER" id="PTHR46401">
    <property type="entry name" value="GLYCOSYLTRANSFERASE WBBK-RELATED"/>
    <property type="match status" value="1"/>
</dbReference>
<protein>
    <submittedName>
        <fullName evidence="3">Glycosyltransferase involved in cell wall biosynthesis</fullName>
    </submittedName>
</protein>
<keyword evidence="4" id="KW-1185">Reference proteome</keyword>
<evidence type="ECO:0000313" key="4">
    <source>
        <dbReference type="Proteomes" id="UP001318300"/>
    </source>
</evidence>
<feature type="domain" description="Glycosyl transferase family 1" evidence="2">
    <location>
        <begin position="228"/>
        <end position="382"/>
    </location>
</feature>
<name>A0ABX0T617_9MICO</name>
<proteinExistence type="predicted"/>
<dbReference type="Gene3D" id="3.40.50.2000">
    <property type="entry name" value="Glycogen Phosphorylase B"/>
    <property type="match status" value="2"/>
</dbReference>
<comment type="caution">
    <text evidence="3">The sequence shown here is derived from an EMBL/GenBank/DDBJ whole genome shotgun (WGS) entry which is preliminary data.</text>
</comment>
<accession>A0ABX0T617</accession>
<dbReference type="RefSeq" id="WP_166779999.1">
    <property type="nucleotide sequence ID" value="NZ_JAAOYO010000002.1"/>
</dbReference>
<gene>
    <name evidence="3" type="ORF">E9228_001573</name>
</gene>
<evidence type="ECO:0000313" key="3">
    <source>
        <dbReference type="EMBL" id="NII40937.1"/>
    </source>
</evidence>
<keyword evidence="1" id="KW-0808">Transferase</keyword>